<accession>A0A8K0CT54</accession>
<dbReference type="Gene3D" id="1.10.10.60">
    <property type="entry name" value="Homeodomain-like"/>
    <property type="match status" value="1"/>
</dbReference>
<organism evidence="2 3">
    <name type="scientific">Ignelater luminosus</name>
    <name type="common">Cucubano</name>
    <name type="synonym">Pyrophorus luminosus</name>
    <dbReference type="NCBI Taxonomy" id="2038154"/>
    <lineage>
        <taxon>Eukaryota</taxon>
        <taxon>Metazoa</taxon>
        <taxon>Ecdysozoa</taxon>
        <taxon>Arthropoda</taxon>
        <taxon>Hexapoda</taxon>
        <taxon>Insecta</taxon>
        <taxon>Pterygota</taxon>
        <taxon>Neoptera</taxon>
        <taxon>Endopterygota</taxon>
        <taxon>Coleoptera</taxon>
        <taxon>Polyphaga</taxon>
        <taxon>Elateriformia</taxon>
        <taxon>Elateroidea</taxon>
        <taxon>Elateridae</taxon>
        <taxon>Agrypninae</taxon>
        <taxon>Pyrophorini</taxon>
        <taxon>Ignelater</taxon>
    </lineage>
</organism>
<evidence type="ECO:0000313" key="3">
    <source>
        <dbReference type="Proteomes" id="UP000801492"/>
    </source>
</evidence>
<sequence>MLFLDAYEKLIEQFRNPKIKKKKLWKKIASVMEETGCIVDSAILDKKMRNMKCTFTRIKDNNKKKRTGRGAVSWEYFSRFEDIFASDKSVNPLLSRTSPRSLVQVAICLEFVNIKAVCIACNTIPDRTSDTVVTPSNKEKRVDFVRKRQLQIEKGHWEKLKKIRQEIQENNQINREKLLLLQQFLNT</sequence>
<dbReference type="OrthoDB" id="8189860at2759"/>
<dbReference type="Pfam" id="PF06034">
    <property type="entry name" value="DUF919"/>
    <property type="match status" value="1"/>
</dbReference>
<name>A0A8K0CT54_IGNLU</name>
<comment type="caution">
    <text evidence="2">The sequence shown here is derived from an EMBL/GenBank/DDBJ whole genome shotgun (WGS) entry which is preliminary data.</text>
</comment>
<dbReference type="AlphaFoldDB" id="A0A8K0CT54"/>
<proteinExistence type="predicted"/>
<gene>
    <name evidence="2" type="ORF">ILUMI_15372</name>
</gene>
<dbReference type="Proteomes" id="UP000801492">
    <property type="component" value="Unassembled WGS sequence"/>
</dbReference>
<dbReference type="InterPro" id="IPR044822">
    <property type="entry name" value="Myb_DNA-bind_4"/>
</dbReference>
<protein>
    <recommendedName>
        <fullName evidence="1">Myb/SANT-like DNA-binding domain-containing protein</fullName>
    </recommendedName>
</protein>
<dbReference type="InterPro" id="IPR009265">
    <property type="entry name" value="AcMNPV_Orf29"/>
</dbReference>
<dbReference type="Pfam" id="PF13837">
    <property type="entry name" value="Myb_DNA-bind_4"/>
    <property type="match status" value="1"/>
</dbReference>
<dbReference type="EMBL" id="VTPC01046220">
    <property type="protein sequence ID" value="KAF2890801.1"/>
    <property type="molecule type" value="Genomic_DNA"/>
</dbReference>
<evidence type="ECO:0000313" key="2">
    <source>
        <dbReference type="EMBL" id="KAF2890801.1"/>
    </source>
</evidence>
<reference evidence="2" key="1">
    <citation type="submission" date="2019-08" db="EMBL/GenBank/DDBJ databases">
        <title>The genome of the North American firefly Photinus pyralis.</title>
        <authorList>
            <consortium name="Photinus pyralis genome working group"/>
            <person name="Fallon T.R."/>
            <person name="Sander Lower S.E."/>
            <person name="Weng J.-K."/>
        </authorList>
    </citation>
    <scope>NUCLEOTIDE SEQUENCE</scope>
    <source>
        <strain evidence="2">TRF0915ILg1</strain>
        <tissue evidence="2">Whole body</tissue>
    </source>
</reference>
<feature type="domain" description="Myb/SANT-like DNA-binding" evidence="1">
    <location>
        <begin position="2"/>
        <end position="82"/>
    </location>
</feature>
<evidence type="ECO:0000259" key="1">
    <source>
        <dbReference type="Pfam" id="PF13837"/>
    </source>
</evidence>
<keyword evidence="3" id="KW-1185">Reference proteome</keyword>